<dbReference type="EMBL" id="DQIR01052263">
    <property type="protein sequence ID" value="HDA07739.1"/>
    <property type="molecule type" value="Transcribed_RNA"/>
</dbReference>
<name>A0A480G6Q0_PIG</name>
<proteinExistence type="predicted"/>
<feature type="region of interest" description="Disordered" evidence="1">
    <location>
        <begin position="1"/>
        <end position="23"/>
    </location>
</feature>
<dbReference type="EMBL" id="DQIR01063747">
    <property type="protein sequence ID" value="HDA19223.1"/>
    <property type="molecule type" value="Transcribed_RNA"/>
</dbReference>
<sequence>MPSEDEDRDHGDNFHKLRNTKDCQHTAISQERDVEQIVPHSPQKIDPADSFILDFQPLQLSIPKKQPHQKMGRRSKQTILQRRHTDGQKSH</sequence>
<dbReference type="AlphaFoldDB" id="A0A480G6Q0"/>
<accession>A0A480G6Q0</accession>
<evidence type="ECO:0000256" key="1">
    <source>
        <dbReference type="SAM" id="MobiDB-lite"/>
    </source>
</evidence>
<organism evidence="2">
    <name type="scientific">Sus scrofa</name>
    <name type="common">Pig</name>
    <dbReference type="NCBI Taxonomy" id="9823"/>
    <lineage>
        <taxon>Eukaryota</taxon>
        <taxon>Metazoa</taxon>
        <taxon>Chordata</taxon>
        <taxon>Craniata</taxon>
        <taxon>Vertebrata</taxon>
        <taxon>Euteleostomi</taxon>
        <taxon>Mammalia</taxon>
        <taxon>Eutheria</taxon>
        <taxon>Laurasiatheria</taxon>
        <taxon>Artiodactyla</taxon>
        <taxon>Suina</taxon>
        <taxon>Suidae</taxon>
        <taxon>Sus</taxon>
    </lineage>
</organism>
<reference evidence="2" key="1">
    <citation type="journal article" date="2019" name="PeerJ">
        <title>Genes of the pig, Sus scrofa, reconstructed with EvidentialGene.</title>
        <authorList>
            <person name="Gilbert D.G."/>
        </authorList>
    </citation>
    <scope>NUCLEOTIDE SEQUENCE</scope>
</reference>
<protein>
    <submittedName>
        <fullName evidence="2">Uncharacterized protein</fullName>
    </submittedName>
</protein>
<evidence type="ECO:0000313" key="2">
    <source>
        <dbReference type="EMBL" id="HDA07739.1"/>
    </source>
</evidence>
<feature type="region of interest" description="Disordered" evidence="1">
    <location>
        <begin position="60"/>
        <end position="91"/>
    </location>
</feature>
<feature type="compositionally biased region" description="Basic and acidic residues" evidence="1">
    <location>
        <begin position="8"/>
        <end position="23"/>
    </location>
</feature>
<feature type="compositionally biased region" description="Basic residues" evidence="1">
    <location>
        <begin position="65"/>
        <end position="76"/>
    </location>
</feature>